<dbReference type="Gene3D" id="3.30.450.40">
    <property type="match status" value="1"/>
</dbReference>
<dbReference type="Gene3D" id="3.30.70.270">
    <property type="match status" value="1"/>
</dbReference>
<dbReference type="OrthoDB" id="9812358at2"/>
<dbReference type="PANTHER" id="PTHR46663">
    <property type="entry name" value="DIGUANYLATE CYCLASE DGCT-RELATED"/>
    <property type="match status" value="1"/>
</dbReference>
<dbReference type="Pfam" id="PF13185">
    <property type="entry name" value="GAF_2"/>
    <property type="match status" value="1"/>
</dbReference>
<dbReference type="InterPro" id="IPR029787">
    <property type="entry name" value="Nucleotide_cyclase"/>
</dbReference>
<dbReference type="InterPro" id="IPR043128">
    <property type="entry name" value="Rev_trsase/Diguanyl_cyclase"/>
</dbReference>
<dbReference type="Pfam" id="PF00990">
    <property type="entry name" value="GGDEF"/>
    <property type="match status" value="1"/>
</dbReference>
<dbReference type="SMART" id="SM00065">
    <property type="entry name" value="GAF"/>
    <property type="match status" value="1"/>
</dbReference>
<dbReference type="PANTHER" id="PTHR46663:SF2">
    <property type="entry name" value="GGDEF DOMAIN-CONTAINING PROTEIN"/>
    <property type="match status" value="1"/>
</dbReference>
<dbReference type="GO" id="GO:0003824">
    <property type="term" value="F:catalytic activity"/>
    <property type="evidence" value="ECO:0007669"/>
    <property type="project" value="UniProtKB-ARBA"/>
</dbReference>
<dbReference type="PROSITE" id="PS50887">
    <property type="entry name" value="GGDEF"/>
    <property type="match status" value="1"/>
</dbReference>
<name>A0A1G8WD36_9GAMM</name>
<evidence type="ECO:0000259" key="2">
    <source>
        <dbReference type="PROSITE" id="PS50887"/>
    </source>
</evidence>
<keyword evidence="4" id="KW-1185">Reference proteome</keyword>
<dbReference type="EMBL" id="FNEM01000013">
    <property type="protein sequence ID" value="SDJ76164.1"/>
    <property type="molecule type" value="Genomic_DNA"/>
</dbReference>
<dbReference type="Proteomes" id="UP000199527">
    <property type="component" value="Unassembled WGS sequence"/>
</dbReference>
<comment type="cofactor">
    <cofactor evidence="1">
        <name>Mg(2+)</name>
        <dbReference type="ChEBI" id="CHEBI:18420"/>
    </cofactor>
</comment>
<gene>
    <name evidence="3" type="ORF">SAMN04488540_11322</name>
</gene>
<dbReference type="InterPro" id="IPR052163">
    <property type="entry name" value="DGC-Regulatory_Protein"/>
</dbReference>
<feature type="domain" description="GGDEF" evidence="2">
    <location>
        <begin position="210"/>
        <end position="333"/>
    </location>
</feature>
<evidence type="ECO:0000313" key="3">
    <source>
        <dbReference type="EMBL" id="SDJ76164.1"/>
    </source>
</evidence>
<dbReference type="SUPFAM" id="SSF55781">
    <property type="entry name" value="GAF domain-like"/>
    <property type="match status" value="1"/>
</dbReference>
<organism evidence="3 4">
    <name type="scientific">Ferrimonas sediminum</name>
    <dbReference type="NCBI Taxonomy" id="718193"/>
    <lineage>
        <taxon>Bacteria</taxon>
        <taxon>Pseudomonadati</taxon>
        <taxon>Pseudomonadota</taxon>
        <taxon>Gammaproteobacteria</taxon>
        <taxon>Alteromonadales</taxon>
        <taxon>Ferrimonadaceae</taxon>
        <taxon>Ferrimonas</taxon>
    </lineage>
</organism>
<proteinExistence type="predicted"/>
<dbReference type="InterPro" id="IPR003018">
    <property type="entry name" value="GAF"/>
</dbReference>
<dbReference type="SMART" id="SM00267">
    <property type="entry name" value="GGDEF"/>
    <property type="match status" value="1"/>
</dbReference>
<dbReference type="InterPro" id="IPR000160">
    <property type="entry name" value="GGDEF_dom"/>
</dbReference>
<sequence length="333" mass="37113">MSATLLLEAHRGLNEALRQLALGCGVKKTLYNLIELAENIMPQIRVSILSYDPVEQTLNTLAAPNLPEEYNQAIDGVRVGPTVGSCGKAAFYKESVFTENVEQDPNWQTFLPLAQMARVQACWSVPILSSRGNLLGTFAFYHDQPKAASEYDTEFMTLVSSVASVAIEKDEIERELYYAATHDALTGVANRHQFCCQLDNLLAAAKRHQTPLALYYIDINNFKKLNDNFGHSFGDKVLIKVATALKSLCRDMDVVGRLGGDEFVLMCPLKHKSDADTIHTRLLFALQQNLQIEQIDVVASIGRALWFSDNPLPAEQLIADADQAMYRNKLNFK</sequence>
<accession>A0A1G8WD36</accession>
<reference evidence="4" key="1">
    <citation type="submission" date="2016-10" db="EMBL/GenBank/DDBJ databases">
        <authorList>
            <person name="Varghese N."/>
            <person name="Submissions S."/>
        </authorList>
    </citation>
    <scope>NUCLEOTIDE SEQUENCE [LARGE SCALE GENOMIC DNA]</scope>
    <source>
        <strain evidence="4">DSM 23317</strain>
    </source>
</reference>
<evidence type="ECO:0000256" key="1">
    <source>
        <dbReference type="ARBA" id="ARBA00001946"/>
    </source>
</evidence>
<evidence type="ECO:0000313" key="4">
    <source>
        <dbReference type="Proteomes" id="UP000199527"/>
    </source>
</evidence>
<dbReference type="FunFam" id="3.30.70.270:FF:000001">
    <property type="entry name" value="Diguanylate cyclase domain protein"/>
    <property type="match status" value="1"/>
</dbReference>
<dbReference type="CDD" id="cd01949">
    <property type="entry name" value="GGDEF"/>
    <property type="match status" value="1"/>
</dbReference>
<dbReference type="AlphaFoldDB" id="A0A1G8WD36"/>
<dbReference type="InterPro" id="IPR029016">
    <property type="entry name" value="GAF-like_dom_sf"/>
</dbReference>
<dbReference type="NCBIfam" id="TIGR00254">
    <property type="entry name" value="GGDEF"/>
    <property type="match status" value="1"/>
</dbReference>
<protein>
    <submittedName>
        <fullName evidence="3">Diguanylate cyclase (GGDEF) domain-containing protein</fullName>
    </submittedName>
</protein>
<dbReference type="SUPFAM" id="SSF55073">
    <property type="entry name" value="Nucleotide cyclase"/>
    <property type="match status" value="1"/>
</dbReference>